<keyword evidence="4" id="KW-1003">Cell membrane</keyword>
<evidence type="ECO:0000256" key="7">
    <source>
        <dbReference type="ARBA" id="ARBA00023136"/>
    </source>
</evidence>
<evidence type="ECO:0000256" key="4">
    <source>
        <dbReference type="ARBA" id="ARBA00022475"/>
    </source>
</evidence>
<feature type="transmembrane region" description="Helical" evidence="8">
    <location>
        <begin position="106"/>
        <end position="123"/>
    </location>
</feature>
<dbReference type="Proteomes" id="UP000683139">
    <property type="component" value="Unassembled WGS sequence"/>
</dbReference>
<feature type="transmembrane region" description="Helical" evidence="8">
    <location>
        <begin position="12"/>
        <end position="36"/>
    </location>
</feature>
<dbReference type="GO" id="GO:0022857">
    <property type="term" value="F:transmembrane transporter activity"/>
    <property type="evidence" value="ECO:0007669"/>
    <property type="project" value="InterPro"/>
</dbReference>
<feature type="transmembrane region" description="Helical" evidence="8">
    <location>
        <begin position="166"/>
        <end position="185"/>
    </location>
</feature>
<keyword evidence="3" id="KW-0813">Transport</keyword>
<protein>
    <submittedName>
        <fullName evidence="10">MFS transporter</fullName>
    </submittedName>
</protein>
<comment type="subcellular location">
    <subcellularLocation>
        <location evidence="1">Cell membrane</location>
        <topology evidence="1">Multi-pass membrane protein</topology>
    </subcellularLocation>
</comment>
<evidence type="ECO:0000256" key="1">
    <source>
        <dbReference type="ARBA" id="ARBA00004651"/>
    </source>
</evidence>
<evidence type="ECO:0000256" key="5">
    <source>
        <dbReference type="ARBA" id="ARBA00022692"/>
    </source>
</evidence>
<dbReference type="InterPro" id="IPR020846">
    <property type="entry name" value="MFS_dom"/>
</dbReference>
<dbReference type="GO" id="GO:0005886">
    <property type="term" value="C:plasma membrane"/>
    <property type="evidence" value="ECO:0007669"/>
    <property type="project" value="UniProtKB-SubCell"/>
</dbReference>
<name>A0A919YQH9_9BACL</name>
<evidence type="ECO:0000259" key="9">
    <source>
        <dbReference type="PROSITE" id="PS50850"/>
    </source>
</evidence>
<feature type="transmembrane region" description="Helical" evidence="8">
    <location>
        <begin position="336"/>
        <end position="357"/>
    </location>
</feature>
<keyword evidence="6 8" id="KW-1133">Transmembrane helix</keyword>
<feature type="transmembrane region" description="Helical" evidence="8">
    <location>
        <begin position="301"/>
        <end position="324"/>
    </location>
</feature>
<feature type="transmembrane region" description="Helical" evidence="8">
    <location>
        <begin position="241"/>
        <end position="264"/>
    </location>
</feature>
<evidence type="ECO:0000313" key="10">
    <source>
        <dbReference type="EMBL" id="GIP16439.1"/>
    </source>
</evidence>
<feature type="transmembrane region" description="Helical" evidence="8">
    <location>
        <begin position="276"/>
        <end position="295"/>
    </location>
</feature>
<comment type="caution">
    <text evidence="10">The sequence shown here is derived from an EMBL/GenBank/DDBJ whole genome shotgun (WGS) entry which is preliminary data.</text>
</comment>
<keyword evidence="5 8" id="KW-0812">Transmembrane</keyword>
<dbReference type="CDD" id="cd17324">
    <property type="entry name" value="MFS_NepI_like"/>
    <property type="match status" value="1"/>
</dbReference>
<dbReference type="InterPro" id="IPR011701">
    <property type="entry name" value="MFS"/>
</dbReference>
<keyword evidence="11" id="KW-1185">Reference proteome</keyword>
<reference evidence="10" key="1">
    <citation type="submission" date="2021-03" db="EMBL/GenBank/DDBJ databases">
        <title>Antimicrobial resistance genes in bacteria isolated from Japanese honey, and their potential for conferring macrolide and lincosamide resistance in the American foulbrood pathogen Paenibacillus larvae.</title>
        <authorList>
            <person name="Okamoto M."/>
            <person name="Kumagai M."/>
            <person name="Kanamori H."/>
            <person name="Takamatsu D."/>
        </authorList>
    </citation>
    <scope>NUCLEOTIDE SEQUENCE</scope>
    <source>
        <strain evidence="10">J40TS1</strain>
    </source>
</reference>
<accession>A0A919YQH9</accession>
<gene>
    <name evidence="10" type="ORF">J40TS1_20810</name>
</gene>
<feature type="transmembrane region" description="Helical" evidence="8">
    <location>
        <begin position="363"/>
        <end position="383"/>
    </location>
</feature>
<dbReference type="PANTHER" id="PTHR43271">
    <property type="entry name" value="BLL2771 PROTEIN"/>
    <property type="match status" value="1"/>
</dbReference>
<evidence type="ECO:0000256" key="2">
    <source>
        <dbReference type="ARBA" id="ARBA00008335"/>
    </source>
</evidence>
<dbReference type="PROSITE" id="PS50850">
    <property type="entry name" value="MFS"/>
    <property type="match status" value="1"/>
</dbReference>
<sequence>MGAGTQAYGKMTLLLVSGALLVLSALYFTVPIIATISEEFAVTPGKAALAGAVFSICFALGCLVYGPLSSRLGRKRVMVAGLIGLSFATLLTCLVGQFHWLLILRGLQGATASTFSPVALTYAGEMFPADRRVTVIGFISTGFLLSGIVGQVLASALTYWSGWQAVFLLFGIFYGVLAACFLLWLPEAPRARKQALHLGASLAAIAKNRSLLCCYIITVTVLLSFVGAYSALAFYLTEPPFSLSFMQIVAIRAAGIVGMALCLFAGRLCRRFGMAAIIRAGLLLAIIGLLLLGMVQTVVMYTLASVVFVAGIALIVPSLIAIIGELGGTSRALATSLYTFILFIGASLGPVLAMQVLEWQLTVTVFHLLAVVLIISLLASTLIKQPAISGQEN</sequence>
<evidence type="ECO:0000256" key="8">
    <source>
        <dbReference type="SAM" id="Phobius"/>
    </source>
</evidence>
<feature type="transmembrane region" description="Helical" evidence="8">
    <location>
        <begin position="212"/>
        <end position="235"/>
    </location>
</feature>
<keyword evidence="7 8" id="KW-0472">Membrane</keyword>
<dbReference type="SUPFAM" id="SSF103473">
    <property type="entry name" value="MFS general substrate transporter"/>
    <property type="match status" value="1"/>
</dbReference>
<dbReference type="Gene3D" id="1.20.1250.20">
    <property type="entry name" value="MFS general substrate transporter like domains"/>
    <property type="match status" value="1"/>
</dbReference>
<evidence type="ECO:0000313" key="11">
    <source>
        <dbReference type="Proteomes" id="UP000683139"/>
    </source>
</evidence>
<proteinExistence type="inferred from homology"/>
<dbReference type="RefSeq" id="WP_213514694.1">
    <property type="nucleotide sequence ID" value="NZ_BOSE01000003.1"/>
</dbReference>
<dbReference type="InterPro" id="IPR036259">
    <property type="entry name" value="MFS_trans_sf"/>
</dbReference>
<feature type="transmembrane region" description="Helical" evidence="8">
    <location>
        <begin position="135"/>
        <end position="160"/>
    </location>
</feature>
<feature type="transmembrane region" description="Helical" evidence="8">
    <location>
        <begin position="48"/>
        <end position="65"/>
    </location>
</feature>
<dbReference type="EMBL" id="BOSE01000003">
    <property type="protein sequence ID" value="GIP16439.1"/>
    <property type="molecule type" value="Genomic_DNA"/>
</dbReference>
<comment type="similarity">
    <text evidence="2">Belongs to the major facilitator superfamily.</text>
</comment>
<evidence type="ECO:0000256" key="3">
    <source>
        <dbReference type="ARBA" id="ARBA00022448"/>
    </source>
</evidence>
<dbReference type="Pfam" id="PF07690">
    <property type="entry name" value="MFS_1"/>
    <property type="match status" value="1"/>
</dbReference>
<organism evidence="10 11">
    <name type="scientific">Paenibacillus montaniterrae</name>
    <dbReference type="NCBI Taxonomy" id="429341"/>
    <lineage>
        <taxon>Bacteria</taxon>
        <taxon>Bacillati</taxon>
        <taxon>Bacillota</taxon>
        <taxon>Bacilli</taxon>
        <taxon>Bacillales</taxon>
        <taxon>Paenibacillaceae</taxon>
        <taxon>Paenibacillus</taxon>
    </lineage>
</organism>
<dbReference type="PANTHER" id="PTHR43271:SF2">
    <property type="entry name" value="BLL2771 PROTEIN"/>
    <property type="match status" value="1"/>
</dbReference>
<evidence type="ECO:0000256" key="6">
    <source>
        <dbReference type="ARBA" id="ARBA00022989"/>
    </source>
</evidence>
<dbReference type="AlphaFoldDB" id="A0A919YQH9"/>
<feature type="domain" description="Major facilitator superfamily (MFS) profile" evidence="9">
    <location>
        <begin position="11"/>
        <end position="388"/>
    </location>
</feature>
<feature type="transmembrane region" description="Helical" evidence="8">
    <location>
        <begin position="77"/>
        <end position="100"/>
    </location>
</feature>